<feature type="compositionally biased region" description="Basic and acidic residues" evidence="1">
    <location>
        <begin position="44"/>
        <end position="55"/>
    </location>
</feature>
<sequence>MDSQSFYRESFNNLVAMLHQIALTRFSPMIQRFSIVNPSSKSSLIDRRTSRRREEDDPPGDESPPLESVPDVMKSLLLLCGLEDEAP</sequence>
<name>A0ABN7E9T2_SPIIN</name>
<evidence type="ECO:0000313" key="2">
    <source>
        <dbReference type="EMBL" id="CAA6674602.1"/>
    </source>
</evidence>
<reference evidence="3" key="1">
    <citation type="journal article" date="2020" name="Sci. Rep.">
        <title>Chromosome-scale genome assembly for the duckweed Spirodela intermedia, integrating cytogenetic maps, PacBio and Oxford Nanopore libraries.</title>
        <authorList>
            <person name="Hoang P.T.N."/>
            <person name="Fiebig A."/>
            <person name="Novak P."/>
            <person name="Macas J."/>
            <person name="Cao H.X."/>
            <person name="Stepanenko A."/>
            <person name="Chen G."/>
            <person name="Borisjuk N."/>
            <person name="Scholz U."/>
            <person name="Schubert I."/>
        </authorList>
    </citation>
    <scope>NUCLEOTIDE SEQUENCE [LARGE SCALE GENOMIC DNA]</scope>
</reference>
<organism evidence="2 3">
    <name type="scientific">Spirodela intermedia</name>
    <name type="common">Intermediate duckweed</name>
    <dbReference type="NCBI Taxonomy" id="51605"/>
    <lineage>
        <taxon>Eukaryota</taxon>
        <taxon>Viridiplantae</taxon>
        <taxon>Streptophyta</taxon>
        <taxon>Embryophyta</taxon>
        <taxon>Tracheophyta</taxon>
        <taxon>Spermatophyta</taxon>
        <taxon>Magnoliopsida</taxon>
        <taxon>Liliopsida</taxon>
        <taxon>Araceae</taxon>
        <taxon>Lemnoideae</taxon>
        <taxon>Spirodela</taxon>
    </lineage>
</organism>
<dbReference type="Proteomes" id="UP001189122">
    <property type="component" value="Unassembled WGS sequence"/>
</dbReference>
<protein>
    <submittedName>
        <fullName evidence="2">Uncharacterized protein</fullName>
    </submittedName>
</protein>
<keyword evidence="3" id="KW-1185">Reference proteome</keyword>
<proteinExistence type="predicted"/>
<dbReference type="EMBL" id="CACRZD030000124">
    <property type="protein sequence ID" value="CAA6674602.1"/>
    <property type="molecule type" value="Genomic_DNA"/>
</dbReference>
<evidence type="ECO:0000256" key="1">
    <source>
        <dbReference type="SAM" id="MobiDB-lite"/>
    </source>
</evidence>
<comment type="caution">
    <text evidence="2">The sequence shown here is derived from an EMBL/GenBank/DDBJ whole genome shotgun (WGS) entry which is preliminary data.</text>
</comment>
<accession>A0ABN7E9T2</accession>
<evidence type="ECO:0000313" key="3">
    <source>
        <dbReference type="Proteomes" id="UP001189122"/>
    </source>
</evidence>
<gene>
    <name evidence="2" type="ORF">SI7747_UN020960</name>
</gene>
<feature type="region of interest" description="Disordered" evidence="1">
    <location>
        <begin position="39"/>
        <end position="71"/>
    </location>
</feature>